<keyword evidence="4" id="KW-0805">Transcription regulation</keyword>
<feature type="region of interest" description="Disordered" evidence="8">
    <location>
        <begin position="387"/>
        <end position="466"/>
    </location>
</feature>
<reference evidence="10" key="1">
    <citation type="submission" date="2020-05" db="EMBL/GenBank/DDBJ databases">
        <title>Mycena genomes resolve the evolution of fungal bioluminescence.</title>
        <authorList>
            <person name="Tsai I.J."/>
        </authorList>
    </citation>
    <scope>NUCLEOTIDE SEQUENCE</scope>
    <source>
        <strain evidence="10">110903Hualien_Pintung</strain>
    </source>
</reference>
<dbReference type="PROSITE" id="PS50048">
    <property type="entry name" value="ZN2_CY6_FUNGAL_2"/>
    <property type="match status" value="1"/>
</dbReference>
<evidence type="ECO:0000256" key="5">
    <source>
        <dbReference type="ARBA" id="ARBA00023125"/>
    </source>
</evidence>
<keyword evidence="5" id="KW-0238">DNA-binding</keyword>
<keyword evidence="3" id="KW-0862">Zinc</keyword>
<feature type="compositionally biased region" description="Low complexity" evidence="8">
    <location>
        <begin position="396"/>
        <end position="407"/>
    </location>
</feature>
<evidence type="ECO:0000256" key="6">
    <source>
        <dbReference type="ARBA" id="ARBA00023163"/>
    </source>
</evidence>
<feature type="region of interest" description="Disordered" evidence="8">
    <location>
        <begin position="182"/>
        <end position="219"/>
    </location>
</feature>
<dbReference type="Proteomes" id="UP000613580">
    <property type="component" value="Unassembled WGS sequence"/>
</dbReference>
<dbReference type="EMBL" id="JACAZE010000011">
    <property type="protein sequence ID" value="KAF7304370.1"/>
    <property type="molecule type" value="Genomic_DNA"/>
</dbReference>
<dbReference type="CDD" id="cd00067">
    <property type="entry name" value="GAL4"/>
    <property type="match status" value="1"/>
</dbReference>
<feature type="region of interest" description="Disordered" evidence="8">
    <location>
        <begin position="252"/>
        <end position="292"/>
    </location>
</feature>
<comment type="subcellular location">
    <subcellularLocation>
        <location evidence="1">Nucleus</location>
    </subcellularLocation>
</comment>
<organism evidence="10 11">
    <name type="scientific">Mycena chlorophos</name>
    <name type="common">Agaric fungus</name>
    <name type="synonym">Agaricus chlorophos</name>
    <dbReference type="NCBI Taxonomy" id="658473"/>
    <lineage>
        <taxon>Eukaryota</taxon>
        <taxon>Fungi</taxon>
        <taxon>Dikarya</taxon>
        <taxon>Basidiomycota</taxon>
        <taxon>Agaricomycotina</taxon>
        <taxon>Agaricomycetes</taxon>
        <taxon>Agaricomycetidae</taxon>
        <taxon>Agaricales</taxon>
        <taxon>Marasmiineae</taxon>
        <taxon>Mycenaceae</taxon>
        <taxon>Mycena</taxon>
    </lineage>
</organism>
<evidence type="ECO:0000256" key="1">
    <source>
        <dbReference type="ARBA" id="ARBA00004123"/>
    </source>
</evidence>
<name>A0A8H6SQV0_MYCCL</name>
<accession>A0A8H6SQV0</accession>
<evidence type="ECO:0000256" key="7">
    <source>
        <dbReference type="ARBA" id="ARBA00023242"/>
    </source>
</evidence>
<feature type="compositionally biased region" description="Low complexity" evidence="8">
    <location>
        <begin position="313"/>
        <end position="337"/>
    </location>
</feature>
<keyword evidence="2" id="KW-0479">Metal-binding</keyword>
<evidence type="ECO:0000256" key="3">
    <source>
        <dbReference type="ARBA" id="ARBA00022833"/>
    </source>
</evidence>
<feature type="compositionally biased region" description="Polar residues" evidence="8">
    <location>
        <begin position="1"/>
        <end position="18"/>
    </location>
</feature>
<dbReference type="GO" id="GO:0000981">
    <property type="term" value="F:DNA-binding transcription factor activity, RNA polymerase II-specific"/>
    <property type="evidence" value="ECO:0007669"/>
    <property type="project" value="InterPro"/>
</dbReference>
<gene>
    <name evidence="10" type="ORF">HMN09_00839000</name>
</gene>
<dbReference type="InterPro" id="IPR001138">
    <property type="entry name" value="Zn2Cys6_DnaBD"/>
</dbReference>
<evidence type="ECO:0000313" key="11">
    <source>
        <dbReference type="Proteomes" id="UP000613580"/>
    </source>
</evidence>
<dbReference type="InterPro" id="IPR036864">
    <property type="entry name" value="Zn2-C6_fun-type_DNA-bd_sf"/>
</dbReference>
<dbReference type="OrthoDB" id="2399539at2759"/>
<proteinExistence type="predicted"/>
<dbReference type="Pfam" id="PF00172">
    <property type="entry name" value="Zn_clus"/>
    <property type="match status" value="1"/>
</dbReference>
<dbReference type="GO" id="GO:0005634">
    <property type="term" value="C:nucleus"/>
    <property type="evidence" value="ECO:0007669"/>
    <property type="project" value="UniProtKB-SubCell"/>
</dbReference>
<dbReference type="InterPro" id="IPR051615">
    <property type="entry name" value="Transcr_Regulatory_Elem"/>
</dbReference>
<dbReference type="SUPFAM" id="SSF57701">
    <property type="entry name" value="Zn2/Cys6 DNA-binding domain"/>
    <property type="match status" value="1"/>
</dbReference>
<dbReference type="PANTHER" id="PTHR31313">
    <property type="entry name" value="TY1 ENHANCER ACTIVATOR"/>
    <property type="match status" value="1"/>
</dbReference>
<evidence type="ECO:0000256" key="2">
    <source>
        <dbReference type="ARBA" id="ARBA00022723"/>
    </source>
</evidence>
<keyword evidence="6" id="KW-0804">Transcription</keyword>
<feature type="region of interest" description="Disordered" evidence="8">
    <location>
        <begin position="313"/>
        <end position="345"/>
    </location>
</feature>
<evidence type="ECO:0000313" key="10">
    <source>
        <dbReference type="EMBL" id="KAF7304370.1"/>
    </source>
</evidence>
<evidence type="ECO:0000256" key="4">
    <source>
        <dbReference type="ARBA" id="ARBA00023015"/>
    </source>
</evidence>
<evidence type="ECO:0000256" key="8">
    <source>
        <dbReference type="SAM" id="MobiDB-lite"/>
    </source>
</evidence>
<dbReference type="GO" id="GO:0003677">
    <property type="term" value="F:DNA binding"/>
    <property type="evidence" value="ECO:0007669"/>
    <property type="project" value="UniProtKB-KW"/>
</dbReference>
<feature type="domain" description="Zn(2)-C6 fungal-type" evidence="9">
    <location>
        <begin position="51"/>
        <end position="81"/>
    </location>
</feature>
<dbReference type="GO" id="GO:0008270">
    <property type="term" value="F:zinc ion binding"/>
    <property type="evidence" value="ECO:0007669"/>
    <property type="project" value="InterPro"/>
</dbReference>
<dbReference type="PANTHER" id="PTHR31313:SF81">
    <property type="entry name" value="TY1 ENHANCER ACTIVATOR"/>
    <property type="match status" value="1"/>
</dbReference>
<feature type="compositionally biased region" description="Low complexity" evidence="8">
    <location>
        <begin position="261"/>
        <end position="285"/>
    </location>
</feature>
<dbReference type="Gene3D" id="4.10.240.10">
    <property type="entry name" value="Zn(2)-C6 fungal-type DNA-binding domain"/>
    <property type="match status" value="1"/>
</dbReference>
<dbReference type="SMART" id="SM00066">
    <property type="entry name" value="GAL4"/>
    <property type="match status" value="1"/>
</dbReference>
<dbReference type="AlphaFoldDB" id="A0A8H6SQV0"/>
<keyword evidence="7" id="KW-0539">Nucleus</keyword>
<protein>
    <recommendedName>
        <fullName evidence="9">Zn(2)-C6 fungal-type domain-containing protein</fullName>
    </recommendedName>
</protein>
<comment type="caution">
    <text evidence="10">The sequence shown here is derived from an EMBL/GenBank/DDBJ whole genome shotgun (WGS) entry which is preliminary data.</text>
</comment>
<feature type="compositionally biased region" description="Basic and acidic residues" evidence="8">
    <location>
        <begin position="418"/>
        <end position="428"/>
    </location>
</feature>
<evidence type="ECO:0000259" key="9">
    <source>
        <dbReference type="PROSITE" id="PS50048"/>
    </source>
</evidence>
<dbReference type="PROSITE" id="PS00463">
    <property type="entry name" value="ZN2_CY6_FUNGAL_1"/>
    <property type="match status" value="1"/>
</dbReference>
<sequence length="635" mass="67298">MDALSYTSWSRPHNTPASQAPPRITLAGSLDPTTGIFYRTPEHPRLRTAQACEKCRTRKAKCTGEHPSCQRCLSRGLHCEYAKEGRVRGPSRAKRDPAAAAAAASLVPVLDKNYSRRRRTTFSGPAQGQTIEPLSTQLPLAVTLPRMNTPGMPFPNANKRMSLPSALDTSSLARLYAPSPTWNDAYGSEPPDSAATSSYAGSRRGSFDPPFDLDPQPGHVKDLLNPYHHNAGFSAYGGGAYNQLQTPVDDFGMHPGAVVASNTRRPSSSRSISGGSTTSSSSGRGSFDGIESAPASGVSGSFPLFHGYPSSAHGSPYSSHGHSHPHSASSSSLSFSPHPSPPHHVHQLANAASESYMRGYDIPHSAPPGQFSFDPQALERPARRGGLRGWVDNTQSAPSSSSSMPAPIRQSTQTQQSYDREREREREVMAAAMTGGQPHQHPHPPTLSLQIPTSDTRGHRRPSPLSLSASALSSAGGLYDLESPGLPPPVAISRTATALAMPVPQMPVGMPLELDLGMEMDMQQEGMGVEACDPSELELAPATAMEHVDEEYVDEYAAAQYADEHEHQPEQMEVVSPPAPLAVSRTVSADAVTLGMGGVARDEDDDEALGGGLVSPGRARAATVSGPVSCTTAAF</sequence>
<keyword evidence="11" id="KW-1185">Reference proteome</keyword>
<feature type="region of interest" description="Disordered" evidence="8">
    <location>
        <begin position="1"/>
        <end position="29"/>
    </location>
</feature>